<dbReference type="EMBL" id="DF977538">
    <property type="protein sequence ID" value="GAP92657.2"/>
    <property type="molecule type" value="Genomic_DNA"/>
</dbReference>
<name>A0A1W2TVI5_ROSNE</name>
<dbReference type="Proteomes" id="UP000054516">
    <property type="component" value="Unassembled WGS sequence"/>
</dbReference>
<sequence>MSLNGNNKSNHLSRFIPDVARLIPGEAGSHPHMHNGYGSNVAGAGLESAAGLGGAAALNYEDCDINSITRSQMNQDLIAYRYDLGFCQTQLNSQPDLSPQEIRTLQIRILDCGHNIRHCIHRIQTIDAQVRLGLTPYPHGGFASSGAVNYRPGGFAVPASKHKRPRIRKSEGGGFNSPAHDNDSTGGIGGELDANVDVDNADADDADDSLMAAGMDADMTVSSVQLTHSSYQRLGYWDCRLCRSRKYLEAGPNRVPSAPAKWPLKDISKMINHYLDLHTEHTPGERCNELGDALARNRGPFMYWLAKTKGQEIDNEGIVDDYVRMLQNGSLPDPMRGLLRAATLFPNTVSSSYKK</sequence>
<evidence type="ECO:0000256" key="1">
    <source>
        <dbReference type="SAM" id="MobiDB-lite"/>
    </source>
</evidence>
<accession>A0A1W2TVI5</accession>
<organism evidence="2">
    <name type="scientific">Rosellinia necatrix</name>
    <name type="common">White root-rot fungus</name>
    <dbReference type="NCBI Taxonomy" id="77044"/>
    <lineage>
        <taxon>Eukaryota</taxon>
        <taxon>Fungi</taxon>
        <taxon>Dikarya</taxon>
        <taxon>Ascomycota</taxon>
        <taxon>Pezizomycotina</taxon>
        <taxon>Sordariomycetes</taxon>
        <taxon>Xylariomycetidae</taxon>
        <taxon>Xylariales</taxon>
        <taxon>Xylariaceae</taxon>
        <taxon>Rosellinia</taxon>
    </lineage>
</organism>
<protein>
    <submittedName>
        <fullName evidence="2">Putative unconventional myosin-Ic</fullName>
    </submittedName>
</protein>
<proteinExistence type="predicted"/>
<evidence type="ECO:0000313" key="2">
    <source>
        <dbReference type="EMBL" id="GAP92657.2"/>
    </source>
</evidence>
<dbReference type="OMA" id="HTPAERC"/>
<dbReference type="AlphaFoldDB" id="A0A1W2TVI5"/>
<feature type="region of interest" description="Disordered" evidence="1">
    <location>
        <begin position="158"/>
        <end position="192"/>
    </location>
</feature>
<gene>
    <name evidence="2" type="ORF">SAMD00023353_9300270</name>
</gene>
<dbReference type="OrthoDB" id="4847568at2759"/>
<dbReference type="STRING" id="77044.A0A1W2TVI5"/>
<reference evidence="2" key="1">
    <citation type="submission" date="2016-03" db="EMBL/GenBank/DDBJ databases">
        <title>Draft genome sequence of Rosellinia necatrix.</title>
        <authorList>
            <person name="Kanematsu S."/>
        </authorList>
    </citation>
    <scope>NUCLEOTIDE SEQUENCE [LARGE SCALE GENOMIC DNA]</scope>
    <source>
        <strain evidence="2">W97</strain>
    </source>
</reference>
<keyword evidence="3" id="KW-1185">Reference proteome</keyword>
<evidence type="ECO:0000313" key="3">
    <source>
        <dbReference type="Proteomes" id="UP000054516"/>
    </source>
</evidence>